<evidence type="ECO:0000313" key="1">
    <source>
        <dbReference type="EMBL" id="SVD32514.1"/>
    </source>
</evidence>
<proteinExistence type="predicted"/>
<gene>
    <name evidence="1" type="ORF">METZ01_LOCUS385368</name>
</gene>
<sequence>MTVIVMIFLMALVVILIRNVDLVRQLKQTIA</sequence>
<feature type="non-terminal residue" evidence="1">
    <location>
        <position position="31"/>
    </location>
</feature>
<dbReference type="AlphaFoldDB" id="A0A382UE20"/>
<name>A0A382UE20_9ZZZZ</name>
<organism evidence="1">
    <name type="scientific">marine metagenome</name>
    <dbReference type="NCBI Taxonomy" id="408172"/>
    <lineage>
        <taxon>unclassified sequences</taxon>
        <taxon>metagenomes</taxon>
        <taxon>ecological metagenomes</taxon>
    </lineage>
</organism>
<reference evidence="1" key="1">
    <citation type="submission" date="2018-05" db="EMBL/GenBank/DDBJ databases">
        <authorList>
            <person name="Lanie J.A."/>
            <person name="Ng W.-L."/>
            <person name="Kazmierczak K.M."/>
            <person name="Andrzejewski T.M."/>
            <person name="Davidsen T.M."/>
            <person name="Wayne K.J."/>
            <person name="Tettelin H."/>
            <person name="Glass J.I."/>
            <person name="Rusch D."/>
            <person name="Podicherti R."/>
            <person name="Tsui H.-C.T."/>
            <person name="Winkler M.E."/>
        </authorList>
    </citation>
    <scope>NUCLEOTIDE SEQUENCE</scope>
</reference>
<protein>
    <submittedName>
        <fullName evidence="1">Uncharacterized protein</fullName>
    </submittedName>
</protein>
<dbReference type="EMBL" id="UINC01143536">
    <property type="protein sequence ID" value="SVD32514.1"/>
    <property type="molecule type" value="Genomic_DNA"/>
</dbReference>
<accession>A0A382UE20</accession>